<dbReference type="InterPro" id="IPR004087">
    <property type="entry name" value="KH_dom"/>
</dbReference>
<dbReference type="SUPFAM" id="SSF55666">
    <property type="entry name" value="Ribonuclease PH domain 2-like"/>
    <property type="match status" value="1"/>
</dbReference>
<protein>
    <recommendedName>
        <fullName evidence="4">K Homology domain-containing protein</fullName>
    </recommendedName>
</protein>
<feature type="compositionally biased region" description="Polar residues" evidence="3">
    <location>
        <begin position="541"/>
        <end position="554"/>
    </location>
</feature>
<dbReference type="InterPro" id="IPR004088">
    <property type="entry name" value="KH_dom_type_1"/>
</dbReference>
<reference evidence="5 6" key="1">
    <citation type="submission" date="2019-08" db="EMBL/GenBank/DDBJ databases">
        <title>Highly reduced genomes of protist endosymbionts show evolutionary convergence.</title>
        <authorList>
            <person name="George E."/>
            <person name="Husnik F."/>
            <person name="Tashyreva D."/>
            <person name="Prokopchuk G."/>
            <person name="Horak A."/>
            <person name="Kwong W.K."/>
            <person name="Lukes J."/>
            <person name="Keeling P.J."/>
        </authorList>
    </citation>
    <scope>NUCLEOTIDE SEQUENCE [LARGE SCALE GENOMIC DNA]</scope>
    <source>
        <strain evidence="5">1604LC</strain>
    </source>
</reference>
<dbReference type="GO" id="GO:0006396">
    <property type="term" value="P:RNA processing"/>
    <property type="evidence" value="ECO:0007669"/>
    <property type="project" value="InterPro"/>
</dbReference>
<dbReference type="GO" id="GO:0000175">
    <property type="term" value="F:3'-5'-RNA exonuclease activity"/>
    <property type="evidence" value="ECO:0007669"/>
    <property type="project" value="TreeGrafter"/>
</dbReference>
<feature type="compositionally biased region" description="Basic and acidic residues" evidence="3">
    <location>
        <begin position="629"/>
        <end position="639"/>
    </location>
</feature>
<dbReference type="SMART" id="SM00322">
    <property type="entry name" value="KH"/>
    <property type="match status" value="1"/>
</dbReference>
<evidence type="ECO:0000259" key="4">
    <source>
        <dbReference type="SMART" id="SM00322"/>
    </source>
</evidence>
<dbReference type="GO" id="GO:0004654">
    <property type="term" value="F:polyribonucleotide nucleotidyltransferase activity"/>
    <property type="evidence" value="ECO:0007669"/>
    <property type="project" value="InterPro"/>
</dbReference>
<dbReference type="InterPro" id="IPR036456">
    <property type="entry name" value="PNPase_PH_RNA-bd_sf"/>
</dbReference>
<dbReference type="Pfam" id="PF01138">
    <property type="entry name" value="RNase_PH"/>
    <property type="match status" value="2"/>
</dbReference>
<dbReference type="InterPro" id="IPR020568">
    <property type="entry name" value="Ribosomal_Su5_D2-typ_SF"/>
</dbReference>
<dbReference type="SUPFAM" id="SSF46915">
    <property type="entry name" value="Polynucleotide phosphorylase/guanosine pentaphosphate synthase (PNPase/GPSI), domain 3"/>
    <property type="match status" value="1"/>
</dbReference>
<dbReference type="Gene3D" id="3.30.230.70">
    <property type="entry name" value="GHMP Kinase, N-terminal domain"/>
    <property type="match status" value="2"/>
</dbReference>
<evidence type="ECO:0000256" key="1">
    <source>
        <dbReference type="ARBA" id="ARBA00022884"/>
    </source>
</evidence>
<dbReference type="CDD" id="cd00105">
    <property type="entry name" value="KH-I"/>
    <property type="match status" value="1"/>
</dbReference>
<feature type="compositionally biased region" description="Basic and acidic residues" evidence="3">
    <location>
        <begin position="598"/>
        <end position="620"/>
    </location>
</feature>
<dbReference type="Proteomes" id="UP000325004">
    <property type="component" value="Chromosome"/>
</dbReference>
<name>A0A5C0UG39_9PROT</name>
<dbReference type="InterPro" id="IPR015847">
    <property type="entry name" value="ExoRNase_PH_dom2"/>
</dbReference>
<dbReference type="SUPFAM" id="SSF54791">
    <property type="entry name" value="Eukaryotic type KH-domain (KH-domain type I)"/>
    <property type="match status" value="1"/>
</dbReference>
<feature type="compositionally biased region" description="Basic and acidic residues" evidence="3">
    <location>
        <begin position="555"/>
        <end position="582"/>
    </location>
</feature>
<dbReference type="InterPro" id="IPR036345">
    <property type="entry name" value="ExoRNase_PH_dom2_sf"/>
</dbReference>
<dbReference type="OrthoDB" id="9804305at2"/>
<dbReference type="GO" id="GO:0003723">
    <property type="term" value="F:RNA binding"/>
    <property type="evidence" value="ECO:0007669"/>
    <property type="project" value="UniProtKB-UniRule"/>
</dbReference>
<dbReference type="SUPFAM" id="SSF54211">
    <property type="entry name" value="Ribosomal protein S5 domain 2-like"/>
    <property type="match status" value="2"/>
</dbReference>
<dbReference type="InterPro" id="IPR001247">
    <property type="entry name" value="ExoRNase_PH_dom1"/>
</dbReference>
<dbReference type="Pfam" id="PF00013">
    <property type="entry name" value="KH_1"/>
    <property type="match status" value="1"/>
</dbReference>
<dbReference type="InterPro" id="IPR036612">
    <property type="entry name" value="KH_dom_type_1_sf"/>
</dbReference>
<feature type="compositionally biased region" description="Polar residues" evidence="3">
    <location>
        <begin position="583"/>
        <end position="597"/>
    </location>
</feature>
<organism evidence="5 6">
    <name type="scientific">Candidatus Cytomitobacter primus</name>
    <dbReference type="NCBI Taxonomy" id="2066024"/>
    <lineage>
        <taxon>Bacteria</taxon>
        <taxon>Pseudomonadati</taxon>
        <taxon>Pseudomonadota</taxon>
        <taxon>Alphaproteobacteria</taxon>
        <taxon>Holosporales</taxon>
        <taxon>Holosporaceae</taxon>
        <taxon>Candidatus Cytomitobacter</taxon>
    </lineage>
</organism>
<dbReference type="AlphaFoldDB" id="A0A5C0UG39"/>
<dbReference type="EMBL" id="CP043316">
    <property type="protein sequence ID" value="QEK38690.1"/>
    <property type="molecule type" value="Genomic_DNA"/>
</dbReference>
<dbReference type="PANTHER" id="PTHR11252">
    <property type="entry name" value="POLYRIBONUCLEOTIDE NUCLEOTIDYLTRANSFERASE"/>
    <property type="match status" value="1"/>
</dbReference>
<dbReference type="GO" id="GO:0006402">
    <property type="term" value="P:mRNA catabolic process"/>
    <property type="evidence" value="ECO:0007669"/>
    <property type="project" value="InterPro"/>
</dbReference>
<dbReference type="InterPro" id="IPR027408">
    <property type="entry name" value="PNPase/RNase_PH_dom_sf"/>
</dbReference>
<evidence type="ECO:0000313" key="6">
    <source>
        <dbReference type="Proteomes" id="UP000325004"/>
    </source>
</evidence>
<dbReference type="InterPro" id="IPR012162">
    <property type="entry name" value="PNPase"/>
</dbReference>
<dbReference type="Pfam" id="PF03725">
    <property type="entry name" value="RNase_PH_C"/>
    <property type="match status" value="1"/>
</dbReference>
<dbReference type="PROSITE" id="PS50084">
    <property type="entry name" value="KH_TYPE_1"/>
    <property type="match status" value="1"/>
</dbReference>
<dbReference type="PANTHER" id="PTHR11252:SF0">
    <property type="entry name" value="POLYRIBONUCLEOTIDE NUCLEOTIDYLTRANSFERASE 1, MITOCHONDRIAL"/>
    <property type="match status" value="1"/>
</dbReference>
<dbReference type="GO" id="GO:0005829">
    <property type="term" value="C:cytosol"/>
    <property type="evidence" value="ECO:0007669"/>
    <property type="project" value="TreeGrafter"/>
</dbReference>
<evidence type="ECO:0000256" key="2">
    <source>
        <dbReference type="PROSITE-ProRule" id="PRU00117"/>
    </source>
</evidence>
<dbReference type="RefSeq" id="WP_148971811.1">
    <property type="nucleotide sequence ID" value="NZ_CP043316.1"/>
</dbReference>
<accession>A0A5C0UG39</accession>
<evidence type="ECO:0000256" key="3">
    <source>
        <dbReference type="SAM" id="MobiDB-lite"/>
    </source>
</evidence>
<feature type="domain" description="K Homology" evidence="4">
    <location>
        <begin position="645"/>
        <end position="709"/>
    </location>
</feature>
<proteinExistence type="predicted"/>
<evidence type="ECO:0000313" key="5">
    <source>
        <dbReference type="EMBL" id="QEK38690.1"/>
    </source>
</evidence>
<keyword evidence="1 2" id="KW-0694">RNA-binding</keyword>
<dbReference type="Gene3D" id="3.30.1370.10">
    <property type="entry name" value="K Homology domain, type 1"/>
    <property type="match status" value="1"/>
</dbReference>
<sequence>MSKKNLKKCIIGGAEISLRDDIITANCDASVLIKHGNTSILCTVCIGDWENKSYLPLQVIYQERAYAAGKIPGGFLKREGKKDKEALISRMIDRALRPSINQSYKYNVQVICTVLDYDNQYYNDMLSIIGSSIALQMAGVPCVPMCAYKMSFNGEKWNFGTTKDRKHTITFARTSQGLVMVDSYGDPIKRIAVSEGINSSIEETNSILELANSFVYDRRNEIKASPVVDSQNISVDTQLILERLQKNNDISDLKNDFLSQWSNKDEGHNKWNQIVRAVARNAIVWSGNRFDGRSLSDLRSMKFDSGILNSANGSGLYSKEKTQVLSSVTFGNPEDSQIVETLDGTYKDKFIFHYIFDPYSCGDIRKIAVARRDIGHGNLAKRSIKPLLDNKRMLRVVADVMSSDGSSSMASVCASYLAMRDADMKIEPVAGISVGLILEGYRHYLLMDINAQEDAWGDMDFKISGTQNGITSIQMDIKVPWIPMNVFDEAMQFGMQGVKNIINMYPAKFISKSDEDVKKQSKFNDNVEKQAKPDHARKRNAPTSVMSDENATNDENAKKYTKAEYSDENVKRQHNKIDKQSNKVEGQNNKAENQSNKIESKPQSDRKSRNKTQNDQDIKVKKSKSSPNAEHDMIKEKDSGAQYGNEGQVKLSIEPDMIPSLIGRKGAVINDIESLNVRIDIDKKDNTILIQGEKSNINQALIRVFEIMKGKNKVAFVKIIHIHKDKLRILTFDGKEKNVSWDNKSDIQVGDFIKATIGKFGHLNYLDNISIK</sequence>
<feature type="compositionally biased region" description="Basic and acidic residues" evidence="3">
    <location>
        <begin position="525"/>
        <end position="534"/>
    </location>
</feature>
<gene>
    <name evidence="5" type="ORF">FZC34_02100</name>
</gene>
<feature type="region of interest" description="Disordered" evidence="3">
    <location>
        <begin position="520"/>
        <end position="642"/>
    </location>
</feature>
<dbReference type="KEGG" id="cpri:FZC34_02100"/>
<keyword evidence="6" id="KW-1185">Reference proteome</keyword>